<evidence type="ECO:0000256" key="4">
    <source>
        <dbReference type="ARBA" id="ARBA00022989"/>
    </source>
</evidence>
<dbReference type="eggNOG" id="COG3505">
    <property type="taxonomic scope" value="Bacteria"/>
</dbReference>
<organism evidence="8 9">
    <name type="scientific">Burkholderia vietnamiensis (strain G4 / LMG 22486)</name>
    <name type="common">Burkholderia cepacia (strain R1808)</name>
    <dbReference type="NCBI Taxonomy" id="269482"/>
    <lineage>
        <taxon>Bacteria</taxon>
        <taxon>Pseudomonadati</taxon>
        <taxon>Pseudomonadota</taxon>
        <taxon>Betaproteobacteria</taxon>
        <taxon>Burkholderiales</taxon>
        <taxon>Burkholderiaceae</taxon>
        <taxon>Burkholderia</taxon>
        <taxon>Burkholderia cepacia complex</taxon>
    </lineage>
</organism>
<dbReference type="CDD" id="cd01120">
    <property type="entry name" value="RecA-like_superfamily"/>
    <property type="match status" value="1"/>
</dbReference>
<evidence type="ECO:0000256" key="3">
    <source>
        <dbReference type="ARBA" id="ARBA00022692"/>
    </source>
</evidence>
<keyword evidence="4" id="KW-1133">Transmembrane helix</keyword>
<feature type="domain" description="Type IV secretion system coupling protein TraD DNA-binding" evidence="7">
    <location>
        <begin position="119"/>
        <end position="506"/>
    </location>
</feature>
<protein>
    <submittedName>
        <fullName evidence="8">Type IV secretory pathway VirD4 components-like protein</fullName>
    </submittedName>
</protein>
<evidence type="ECO:0000256" key="5">
    <source>
        <dbReference type="ARBA" id="ARBA00023136"/>
    </source>
</evidence>
<dbReference type="Gene3D" id="3.40.50.300">
    <property type="entry name" value="P-loop containing nucleotide triphosphate hydrolases"/>
    <property type="match status" value="2"/>
</dbReference>
<evidence type="ECO:0000256" key="1">
    <source>
        <dbReference type="ARBA" id="ARBA00004651"/>
    </source>
</evidence>
<dbReference type="SUPFAM" id="SSF52540">
    <property type="entry name" value="P-loop containing nucleoside triphosphate hydrolases"/>
    <property type="match status" value="1"/>
</dbReference>
<keyword evidence="3" id="KW-0812">Transmembrane</keyword>
<keyword evidence="5" id="KW-0472">Membrane</keyword>
<dbReference type="InterPro" id="IPR019476">
    <property type="entry name" value="T4SS_TraD_DNA-bd"/>
</dbReference>
<dbReference type="InterPro" id="IPR051539">
    <property type="entry name" value="T4SS-coupling_protein"/>
</dbReference>
<dbReference type="Pfam" id="PF10412">
    <property type="entry name" value="TrwB_AAD_bind"/>
    <property type="match status" value="1"/>
</dbReference>
<sequence length="818" mass="89165">MGLLQHFGYWAACSAHALMPHILIERCATYGNYLSALVANGGAWGLGLRLAVSASLALASGGYVLRRGLIPSDALMHSRGLRLLKGRDAIRRAKKTCAGEIKRASKLANRGRDLMFSPEICFAPERWARHIMVVGAVGAGKTVFLTQLLAQILARKDRVLLFDIKRDFTMYFKHAIIIAATDSRSWAWDIARDVATRQAAQQFAKQLIEDSKDPFWSAAARALLVGFIVMLVAEKKEDWGFPELADVLQNTPESDLPAIMKEYSPEAMEIVAEAKGRDAAANPNQAAKSIKMTMQTYCSAIYDLATAWKDEPPDPNDPEGKPKRRPRFSAVEWMMNPDTRHRQVILQGDKTVEPLTRAYISQIFSIVSSRIGALPEARTVPPRTDGKSNAIWLFCDELPALGKIEAFDAAITLGRSKDVRWVAGLQSIEQLHEIYGKEKASSWVANMGTIVVGRVAPGATATQVKDMVGKKEVERPNWSASGGANGQGWTFMTSRDEMSVIYESELSEDLGPQTVRDAGFLRKCYEALWPFATPREKTVIRMLVLGLGDALMMDWPIVELRKRRRAFVQAAWVDERPKARLLSQGEGEGGFQNDPDGDANDIPEDELVREGFRSDITDEEYNALMKHTTDYALGLAHAVLASGGTLPNSPEPAARGFIAPGVDVGGNVAGLVSPERRAEMERDAARVRIHDTLRDRVAGLTAAPARAIGLADGPRAATYAPTTAAQINTLTVDRTLRPGLDGRDDDLSETAHATHLAAEAIGHEAHLDAGQTEHLGAAMLALDIVDSLKSDDGAMPRSAGAAAQRSRAAGLQPLATRR</sequence>
<evidence type="ECO:0000313" key="8">
    <source>
        <dbReference type="EMBL" id="ABO55059.1"/>
    </source>
</evidence>
<dbReference type="Proteomes" id="UP000002287">
    <property type="component" value="Chromosome 1"/>
</dbReference>
<evidence type="ECO:0000259" key="7">
    <source>
        <dbReference type="Pfam" id="PF10412"/>
    </source>
</evidence>
<accession>A4JFK6</accession>
<evidence type="ECO:0000256" key="2">
    <source>
        <dbReference type="ARBA" id="ARBA00022475"/>
    </source>
</evidence>
<dbReference type="EMBL" id="CP000614">
    <property type="protein sequence ID" value="ABO55059.1"/>
    <property type="molecule type" value="Genomic_DNA"/>
</dbReference>
<name>A4JFK6_BURVG</name>
<dbReference type="PANTHER" id="PTHR37937:SF1">
    <property type="entry name" value="CONJUGATIVE TRANSFER: DNA TRANSPORT"/>
    <property type="match status" value="1"/>
</dbReference>
<dbReference type="AlphaFoldDB" id="A4JFK6"/>
<proteinExistence type="predicted"/>
<dbReference type="CDD" id="cd01127">
    <property type="entry name" value="TrwB_TraG_TraD_VirD4"/>
    <property type="match status" value="1"/>
</dbReference>
<reference evidence="9" key="1">
    <citation type="submission" date="2007-03" db="EMBL/GenBank/DDBJ databases">
        <title>Complete sequence of chromosome 1 of Burkholderia vietnamiensis G4.</title>
        <authorList>
            <consortium name="US DOE Joint Genome Institute"/>
            <person name="Copeland A."/>
            <person name="Lucas S."/>
            <person name="Lapidus A."/>
            <person name="Barry K."/>
            <person name="Detter J.C."/>
            <person name="Glavina del Rio T."/>
            <person name="Hammon N."/>
            <person name="Israni S."/>
            <person name="Dalin E."/>
            <person name="Tice H."/>
            <person name="Pitluck S."/>
            <person name="Chain P."/>
            <person name="Malfatti S."/>
            <person name="Shin M."/>
            <person name="Vergez L."/>
            <person name="Schmutz J."/>
            <person name="Larimer F."/>
            <person name="Land M."/>
            <person name="Hauser L."/>
            <person name="Kyrpides N."/>
            <person name="Tiedje J."/>
            <person name="Richardson P."/>
        </authorList>
    </citation>
    <scope>NUCLEOTIDE SEQUENCE [LARGE SCALE GENOMIC DNA]</scope>
    <source>
        <strain evidence="9">G4 / LMG 22486</strain>
    </source>
</reference>
<comment type="subcellular location">
    <subcellularLocation>
        <location evidence="1">Cell membrane</location>
        <topology evidence="1">Multi-pass membrane protein</topology>
    </subcellularLocation>
</comment>
<keyword evidence="2" id="KW-1003">Cell membrane</keyword>
<evidence type="ECO:0000313" key="9">
    <source>
        <dbReference type="Proteomes" id="UP000002287"/>
    </source>
</evidence>
<gene>
    <name evidence="8" type="ordered locus">Bcep1808_2057</name>
</gene>
<dbReference type="HOGENOM" id="CLU_345370_0_0_4"/>
<dbReference type="PANTHER" id="PTHR37937">
    <property type="entry name" value="CONJUGATIVE TRANSFER: DNA TRANSPORT"/>
    <property type="match status" value="1"/>
</dbReference>
<dbReference type="InterPro" id="IPR027417">
    <property type="entry name" value="P-loop_NTPase"/>
</dbReference>
<feature type="compositionally biased region" description="Low complexity" evidence="6">
    <location>
        <begin position="797"/>
        <end position="810"/>
    </location>
</feature>
<dbReference type="GO" id="GO:0005886">
    <property type="term" value="C:plasma membrane"/>
    <property type="evidence" value="ECO:0007669"/>
    <property type="project" value="UniProtKB-SubCell"/>
</dbReference>
<evidence type="ECO:0000256" key="6">
    <source>
        <dbReference type="SAM" id="MobiDB-lite"/>
    </source>
</evidence>
<feature type="region of interest" description="Disordered" evidence="6">
    <location>
        <begin position="793"/>
        <end position="818"/>
    </location>
</feature>
<dbReference type="KEGG" id="bvi:Bcep1808_2057"/>